<evidence type="ECO:0000313" key="2">
    <source>
        <dbReference type="Proteomes" id="UP000008311"/>
    </source>
</evidence>
<keyword evidence="2" id="KW-1185">Reference proteome</keyword>
<dbReference type="EMBL" id="EQ995396">
    <property type="protein sequence ID" value="EEF22280.1"/>
    <property type="molecule type" value="Genomic_DNA"/>
</dbReference>
<dbReference type="AlphaFoldDB" id="B9TPD5"/>
<name>B9TPD5_RICCO</name>
<accession>B9TPD5</accession>
<dbReference type="InParanoid" id="B9TPD5"/>
<gene>
    <name evidence="1" type="ORF">RCOM_2015880</name>
</gene>
<dbReference type="Proteomes" id="UP000008311">
    <property type="component" value="Unassembled WGS sequence"/>
</dbReference>
<proteinExistence type="predicted"/>
<reference evidence="2" key="1">
    <citation type="journal article" date="2010" name="Nat. Biotechnol.">
        <title>Draft genome sequence of the oilseed species Ricinus communis.</title>
        <authorList>
            <person name="Chan A.P."/>
            <person name="Crabtree J."/>
            <person name="Zhao Q."/>
            <person name="Lorenzi H."/>
            <person name="Orvis J."/>
            <person name="Puiu D."/>
            <person name="Melake-Berhan A."/>
            <person name="Jones K.M."/>
            <person name="Redman J."/>
            <person name="Chen G."/>
            <person name="Cahoon E.B."/>
            <person name="Gedil M."/>
            <person name="Stanke M."/>
            <person name="Haas B.J."/>
            <person name="Wortman J.R."/>
            <person name="Fraser-Liggett C.M."/>
            <person name="Ravel J."/>
            <person name="Rabinowicz P.D."/>
        </authorList>
    </citation>
    <scope>NUCLEOTIDE SEQUENCE [LARGE SCALE GENOMIC DNA]</scope>
    <source>
        <strain evidence="2">cv. Hale</strain>
    </source>
</reference>
<sequence>MAICIRTRSRVVDLVEDFLRRIILRRCADAAREQARPHVAALRVLRQPVIQQHVVRLTRLADAPVQLRREIIEPAILKPRLRIGVQLVVLRKADDAARAAVRAAQAERTDAEAHPALFAVDAVVQRLDQAVDVLAPPRRAVEPPAAGHVALPRGLIREVQLGLRGAAFQRRAFRAGRRRGLDG</sequence>
<protein>
    <submittedName>
        <fullName evidence="1">Uncharacterized protein</fullName>
    </submittedName>
</protein>
<organism evidence="1 2">
    <name type="scientific">Ricinus communis</name>
    <name type="common">Castor bean</name>
    <dbReference type="NCBI Taxonomy" id="3988"/>
    <lineage>
        <taxon>Eukaryota</taxon>
        <taxon>Viridiplantae</taxon>
        <taxon>Streptophyta</taxon>
        <taxon>Embryophyta</taxon>
        <taxon>Tracheophyta</taxon>
        <taxon>Spermatophyta</taxon>
        <taxon>Magnoliopsida</taxon>
        <taxon>eudicotyledons</taxon>
        <taxon>Gunneridae</taxon>
        <taxon>Pentapetalae</taxon>
        <taxon>rosids</taxon>
        <taxon>fabids</taxon>
        <taxon>Malpighiales</taxon>
        <taxon>Euphorbiaceae</taxon>
        <taxon>Acalyphoideae</taxon>
        <taxon>Acalypheae</taxon>
        <taxon>Ricinus</taxon>
    </lineage>
</organism>
<feature type="non-terminal residue" evidence="1">
    <location>
        <position position="183"/>
    </location>
</feature>
<evidence type="ECO:0000313" key="1">
    <source>
        <dbReference type="EMBL" id="EEF22280.1"/>
    </source>
</evidence>